<dbReference type="Gene3D" id="2.10.260.10">
    <property type="match status" value="1"/>
</dbReference>
<dbReference type="EMBL" id="PEZV01000029">
    <property type="protein sequence ID" value="PIT97206.1"/>
    <property type="molecule type" value="Genomic_DNA"/>
</dbReference>
<organism evidence="3 4">
    <name type="scientific">Candidatus Berkelbacteria bacterium CG10_big_fil_rev_8_21_14_0_10_41_12</name>
    <dbReference type="NCBI Taxonomy" id="1974513"/>
    <lineage>
        <taxon>Bacteria</taxon>
        <taxon>Candidatus Berkelbacteria</taxon>
    </lineage>
</organism>
<sequence length="81" mass="9386">MSDTNLKMNEEWLKILGKGMVTIPKKWRTDLKIEIGSLVRARKDGDSLIIEPPDKPAPYRIYSQSELENFIKDDQPKAKKK</sequence>
<protein>
    <recommendedName>
        <fullName evidence="2">SpoVT-AbrB domain-containing protein</fullName>
    </recommendedName>
</protein>
<dbReference type="InterPro" id="IPR037914">
    <property type="entry name" value="SpoVT-AbrB_sf"/>
</dbReference>
<evidence type="ECO:0000259" key="2">
    <source>
        <dbReference type="PROSITE" id="PS51740"/>
    </source>
</evidence>
<accession>A0A2M6WWW2</accession>
<feature type="domain" description="SpoVT-AbrB" evidence="2">
    <location>
        <begin position="10"/>
        <end position="55"/>
    </location>
</feature>
<dbReference type="SMART" id="SM00966">
    <property type="entry name" value="SpoVT_AbrB"/>
    <property type="match status" value="1"/>
</dbReference>
<comment type="caution">
    <text evidence="3">The sequence shown here is derived from an EMBL/GenBank/DDBJ whole genome shotgun (WGS) entry which is preliminary data.</text>
</comment>
<evidence type="ECO:0000313" key="4">
    <source>
        <dbReference type="Proteomes" id="UP000228596"/>
    </source>
</evidence>
<dbReference type="InterPro" id="IPR007159">
    <property type="entry name" value="SpoVT-AbrB_dom"/>
</dbReference>
<evidence type="ECO:0000313" key="3">
    <source>
        <dbReference type="EMBL" id="PIT97206.1"/>
    </source>
</evidence>
<dbReference type="AlphaFoldDB" id="A0A2M6WWW2"/>
<evidence type="ECO:0000256" key="1">
    <source>
        <dbReference type="PROSITE-ProRule" id="PRU01076"/>
    </source>
</evidence>
<gene>
    <name evidence="3" type="ORF">COT77_02740</name>
</gene>
<proteinExistence type="predicted"/>
<keyword evidence="1" id="KW-0238">DNA-binding</keyword>
<name>A0A2M6WWW2_9BACT</name>
<dbReference type="GO" id="GO:0003677">
    <property type="term" value="F:DNA binding"/>
    <property type="evidence" value="ECO:0007669"/>
    <property type="project" value="UniProtKB-UniRule"/>
</dbReference>
<dbReference type="Proteomes" id="UP000228596">
    <property type="component" value="Unassembled WGS sequence"/>
</dbReference>
<dbReference type="Pfam" id="PF04014">
    <property type="entry name" value="MazE_antitoxin"/>
    <property type="match status" value="1"/>
</dbReference>
<reference evidence="4" key="1">
    <citation type="submission" date="2017-09" db="EMBL/GenBank/DDBJ databases">
        <title>Depth-based differentiation of microbial function through sediment-hosted aquifers and enrichment of novel symbionts in the deep terrestrial subsurface.</title>
        <authorList>
            <person name="Probst A.J."/>
            <person name="Ladd B."/>
            <person name="Jarett J.K."/>
            <person name="Geller-Mcgrath D.E."/>
            <person name="Sieber C.M.K."/>
            <person name="Emerson J.B."/>
            <person name="Anantharaman K."/>
            <person name="Thomas B.C."/>
            <person name="Malmstrom R."/>
            <person name="Stieglmeier M."/>
            <person name="Klingl A."/>
            <person name="Woyke T."/>
            <person name="Ryan C.M."/>
            <person name="Banfield J.F."/>
        </authorList>
    </citation>
    <scope>NUCLEOTIDE SEQUENCE [LARGE SCALE GENOMIC DNA]</scope>
</reference>
<dbReference type="PROSITE" id="PS51740">
    <property type="entry name" value="SPOVT_ABRB"/>
    <property type="match status" value="1"/>
</dbReference>
<dbReference type="SUPFAM" id="SSF89447">
    <property type="entry name" value="AbrB/MazE/MraZ-like"/>
    <property type="match status" value="1"/>
</dbReference>